<organism evidence="1 2">
    <name type="scientific">Octadecabacter temperatus</name>
    <dbReference type="NCBI Taxonomy" id="1458307"/>
    <lineage>
        <taxon>Bacteria</taxon>
        <taxon>Pseudomonadati</taxon>
        <taxon>Pseudomonadota</taxon>
        <taxon>Alphaproteobacteria</taxon>
        <taxon>Rhodobacterales</taxon>
        <taxon>Roseobacteraceae</taxon>
        <taxon>Octadecabacter</taxon>
    </lineage>
</organism>
<name>A0A0K0Y5K0_9RHOB</name>
<reference evidence="1 2" key="1">
    <citation type="journal article" date="2015" name="Genome Announc.">
        <title>Closed Genome Sequence of Octadecabacter temperatus SB1, the First Mesophilic Species of the Genus Octadecabacter.</title>
        <authorList>
            <person name="Voget S."/>
            <person name="Billerbeck S."/>
            <person name="Simon M."/>
            <person name="Daniel R."/>
        </authorList>
    </citation>
    <scope>NUCLEOTIDE SEQUENCE [LARGE SCALE GENOMIC DNA]</scope>
    <source>
        <strain evidence="1 2">SB1</strain>
    </source>
</reference>
<dbReference type="Proteomes" id="UP000067444">
    <property type="component" value="Chromosome"/>
</dbReference>
<dbReference type="AlphaFoldDB" id="A0A0K0Y5K0"/>
<dbReference type="RefSeq" id="WP_049834555.1">
    <property type="nucleotide sequence ID" value="NZ_CP012160.1"/>
</dbReference>
<dbReference type="EMBL" id="CP012160">
    <property type="protein sequence ID" value="AKS46243.1"/>
    <property type="molecule type" value="Genomic_DNA"/>
</dbReference>
<dbReference type="SUPFAM" id="SSF52833">
    <property type="entry name" value="Thioredoxin-like"/>
    <property type="match status" value="1"/>
</dbReference>
<dbReference type="InterPro" id="IPR006311">
    <property type="entry name" value="TAT_signal"/>
</dbReference>
<sequence>MPKSKKSKRSQSTQVPQKVPLTRRTVLQSLALYGTGTAVAAGGGALFALDFRSKLAEADLTRIGTGTPAIVQIHDPSCQLCLALQRETRAALNDCDEQYIYLVANIKSEIGAAFQRRMGQPHVTLALLDADGTPLHFINGVTPADTLKDAFQTHFG</sequence>
<dbReference type="STRING" id="1458307.OSB_16950"/>
<accession>A0A0K0Y5K0</accession>
<gene>
    <name evidence="1" type="ORF">OSB_16950</name>
</gene>
<proteinExistence type="predicted"/>
<evidence type="ECO:0000313" key="1">
    <source>
        <dbReference type="EMBL" id="AKS46243.1"/>
    </source>
</evidence>
<dbReference type="OrthoDB" id="6165525at2"/>
<dbReference type="InterPro" id="IPR036249">
    <property type="entry name" value="Thioredoxin-like_sf"/>
</dbReference>
<evidence type="ECO:0000313" key="2">
    <source>
        <dbReference type="Proteomes" id="UP000067444"/>
    </source>
</evidence>
<protein>
    <submittedName>
        <fullName evidence="1">Uncharacterized protein</fullName>
    </submittedName>
</protein>
<keyword evidence="2" id="KW-1185">Reference proteome</keyword>
<dbReference type="PROSITE" id="PS51318">
    <property type="entry name" value="TAT"/>
    <property type="match status" value="1"/>
</dbReference>
<dbReference type="KEGG" id="otm:OSB_16950"/>